<dbReference type="EMBL" id="BPLR01018982">
    <property type="protein sequence ID" value="GIZ03667.1"/>
    <property type="molecule type" value="Genomic_DNA"/>
</dbReference>
<dbReference type="SUPFAM" id="SSF49599">
    <property type="entry name" value="TRAF domain-like"/>
    <property type="match status" value="1"/>
</dbReference>
<dbReference type="CDD" id="cd00121">
    <property type="entry name" value="MATH"/>
    <property type="match status" value="1"/>
</dbReference>
<feature type="domain" description="MATH" evidence="1">
    <location>
        <begin position="10"/>
        <end position="139"/>
    </location>
</feature>
<accession>A0AAV4YBY7</accession>
<sequence>MSYQNDFKNEFRFLWTIENFSYCWQKKSERIASPPFVVDALDDSEWKLWLCPRGDKDGNFHIACFLYRESDSSGPDNIEIEYELAFLAADGAVLVSKGLKRVFNKGIYRGFDLEKRQVVFSAKKDEFLPRDTLTVRCRLWRNDRRRVETTQFFARTVIKVDRRFFCWTIENFSGLQPHQDNSFIIRSACKELLLNLNLFISGGQCAEELIKIKIVPSNPNIKYLTFKCHLVSTKGSKTDCGLGEYWFNDCYESAAFILAFTNNDLVKNKKSLFT</sequence>
<dbReference type="PROSITE" id="PS50144">
    <property type="entry name" value="MATH"/>
    <property type="match status" value="1"/>
</dbReference>
<organism evidence="2 3">
    <name type="scientific">Caerostris extrusa</name>
    <name type="common">Bark spider</name>
    <name type="synonym">Caerostris bankana</name>
    <dbReference type="NCBI Taxonomy" id="172846"/>
    <lineage>
        <taxon>Eukaryota</taxon>
        <taxon>Metazoa</taxon>
        <taxon>Ecdysozoa</taxon>
        <taxon>Arthropoda</taxon>
        <taxon>Chelicerata</taxon>
        <taxon>Arachnida</taxon>
        <taxon>Araneae</taxon>
        <taxon>Araneomorphae</taxon>
        <taxon>Entelegynae</taxon>
        <taxon>Araneoidea</taxon>
        <taxon>Araneidae</taxon>
        <taxon>Caerostris</taxon>
    </lineage>
</organism>
<keyword evidence="3" id="KW-1185">Reference proteome</keyword>
<dbReference type="AlphaFoldDB" id="A0AAV4YBY7"/>
<dbReference type="Proteomes" id="UP001054945">
    <property type="component" value="Unassembled WGS sequence"/>
</dbReference>
<reference evidence="2 3" key="1">
    <citation type="submission" date="2021-06" db="EMBL/GenBank/DDBJ databases">
        <title>Caerostris extrusa draft genome.</title>
        <authorList>
            <person name="Kono N."/>
            <person name="Arakawa K."/>
        </authorList>
    </citation>
    <scope>NUCLEOTIDE SEQUENCE [LARGE SCALE GENOMIC DNA]</scope>
</reference>
<proteinExistence type="predicted"/>
<evidence type="ECO:0000313" key="3">
    <source>
        <dbReference type="Proteomes" id="UP001054945"/>
    </source>
</evidence>
<name>A0AAV4YBY7_CAEEX</name>
<dbReference type="InterPro" id="IPR008974">
    <property type="entry name" value="TRAF-like"/>
</dbReference>
<evidence type="ECO:0000313" key="2">
    <source>
        <dbReference type="EMBL" id="GIZ03667.1"/>
    </source>
</evidence>
<gene>
    <name evidence="2" type="primary">Tdpoz5_39</name>
    <name evidence="2" type="ORF">CEXT_498831</name>
</gene>
<dbReference type="InterPro" id="IPR002083">
    <property type="entry name" value="MATH/TRAF_dom"/>
</dbReference>
<protein>
    <submittedName>
        <fullName evidence="2">TD and POZ domain-containing protein 5</fullName>
    </submittedName>
</protein>
<dbReference type="Pfam" id="PF22486">
    <property type="entry name" value="MATH_2"/>
    <property type="match status" value="1"/>
</dbReference>
<dbReference type="Gene3D" id="2.60.210.10">
    <property type="entry name" value="Apoptosis, Tumor Necrosis Factor Receptor Associated Protein 2, Chain A"/>
    <property type="match status" value="1"/>
</dbReference>
<evidence type="ECO:0000259" key="1">
    <source>
        <dbReference type="PROSITE" id="PS50144"/>
    </source>
</evidence>
<comment type="caution">
    <text evidence="2">The sequence shown here is derived from an EMBL/GenBank/DDBJ whole genome shotgun (WGS) entry which is preliminary data.</text>
</comment>